<dbReference type="PANTHER" id="PTHR21311:SF0">
    <property type="entry name" value="CONSERVED OLIGOMERIC GOLGI COMPLEX SUBUNIT 8"/>
    <property type="match status" value="1"/>
</dbReference>
<dbReference type="GO" id="GO:0000139">
    <property type="term" value="C:Golgi membrane"/>
    <property type="evidence" value="ECO:0007669"/>
    <property type="project" value="UniProtKB-SubCell"/>
</dbReference>
<keyword evidence="6 9" id="KW-0333">Golgi apparatus</keyword>
<sequence>MEYDNEKVLKLIYPEGVPGSLQENAELVEYLGKLGSYKVDQLRKEENRLVEENKTVVEQTQDLAISNYKTFILTSECSREIFREFKETENKLDDLIERLPKFFTVCENFIKKSGDINTARQLNSVTMKRHSDLIDILELPQLMDTCIRAGKYEEALELASYVQRMGVKHNHIPVIKSIVTAIEDSWHTMLSQLLAQLRTDLQLPKCLQVIGYLRRMQAFSTAELKLKFLQARDSWFTGILAGIPQNDPQQHLTKTIELTRIHLFNIITQYRAIFTEDDTLFNGSDSRDSSKIFHGWLHEKIEAFLKTLQDDLSRGVNSVDTVLGQCMYFGLSFGRVGADFRGLMAPIFVRTIAQHFQNSVTTVTRQFEQDIESYTLINKISTGLNRGKNSSGDNFSPPDSLLDFHPLATYCNGLLGAFNELRLCAPLGVADNVAKAIQASMERVSKAIFAFYRQEQQAFSQAERDNFIRLSSCFAYDLIPYIQRCIHCLFPPHTIAQHLGVNVMALQKASLTFLNASDVLKPLQHLLPDRVDAIIMQSGVENVVN</sequence>
<accession>A0A6B2E8H3</accession>
<keyword evidence="7 9" id="KW-0472">Membrane</keyword>
<dbReference type="EMBL" id="GIFK01001912">
    <property type="protein sequence ID" value="NBJ59615.1"/>
    <property type="molecule type" value="Transcribed_RNA"/>
</dbReference>
<comment type="subunit">
    <text evidence="9">Component of the conserved oligomeric Golgi complex which is composed of eight different subunits and is required for normal Golgi morphology and localization.</text>
</comment>
<organism evidence="11">
    <name type="scientific">Phlebotomus kandelakii</name>
    <dbReference type="NCBI Taxonomy" id="1109342"/>
    <lineage>
        <taxon>Eukaryota</taxon>
        <taxon>Metazoa</taxon>
        <taxon>Ecdysozoa</taxon>
        <taxon>Arthropoda</taxon>
        <taxon>Hexapoda</taxon>
        <taxon>Insecta</taxon>
        <taxon>Pterygota</taxon>
        <taxon>Neoptera</taxon>
        <taxon>Endopterygota</taxon>
        <taxon>Diptera</taxon>
        <taxon>Nematocera</taxon>
        <taxon>Psychodoidea</taxon>
        <taxon>Psychodidae</taxon>
        <taxon>Phlebotomus</taxon>
        <taxon>Larroussius</taxon>
    </lineage>
</organism>
<comment type="subcellular location">
    <subcellularLocation>
        <location evidence="1 9">Golgi apparatus membrane</location>
        <topology evidence="1 9">Peripheral membrane protein</topology>
    </subcellularLocation>
</comment>
<protein>
    <recommendedName>
        <fullName evidence="3 9">Conserved oligomeric Golgi complex subunit 8</fullName>
        <shortName evidence="9">COG complex subunit 8</shortName>
    </recommendedName>
    <alternativeName>
        <fullName evidence="8 9">Component of oligomeric Golgi complex 8</fullName>
    </alternativeName>
</protein>
<evidence type="ECO:0000256" key="2">
    <source>
        <dbReference type="ARBA" id="ARBA00006419"/>
    </source>
</evidence>
<dbReference type="GO" id="GO:0006891">
    <property type="term" value="P:intra-Golgi vesicle-mediated transport"/>
    <property type="evidence" value="ECO:0007669"/>
    <property type="project" value="TreeGrafter"/>
</dbReference>
<dbReference type="PANTHER" id="PTHR21311">
    <property type="entry name" value="CONSERVED OLIGOMERIC GOLGI COMPLEX COMPONENT 8"/>
    <property type="match status" value="1"/>
</dbReference>
<evidence type="ECO:0000256" key="7">
    <source>
        <dbReference type="ARBA" id="ARBA00023136"/>
    </source>
</evidence>
<dbReference type="AlphaFoldDB" id="A0A6B2E8H3"/>
<dbReference type="Pfam" id="PF04124">
    <property type="entry name" value="Dor1"/>
    <property type="match status" value="1"/>
</dbReference>
<evidence type="ECO:0000256" key="10">
    <source>
        <dbReference type="SAM" id="Coils"/>
    </source>
</evidence>
<dbReference type="PIRSF" id="PIRSF015415">
    <property type="entry name" value="COG8"/>
    <property type="match status" value="1"/>
</dbReference>
<dbReference type="GO" id="GO:0017119">
    <property type="term" value="C:Golgi transport complex"/>
    <property type="evidence" value="ECO:0007669"/>
    <property type="project" value="UniProtKB-UniRule"/>
</dbReference>
<feature type="coiled-coil region" evidence="10">
    <location>
        <begin position="39"/>
        <end position="98"/>
    </location>
</feature>
<comment type="similarity">
    <text evidence="2 9">Belongs to the COG8 family.</text>
</comment>
<evidence type="ECO:0000256" key="6">
    <source>
        <dbReference type="ARBA" id="ARBA00023034"/>
    </source>
</evidence>
<evidence type="ECO:0000256" key="5">
    <source>
        <dbReference type="ARBA" id="ARBA00022927"/>
    </source>
</evidence>
<keyword evidence="10" id="KW-0175">Coiled coil</keyword>
<reference evidence="11" key="1">
    <citation type="submission" date="2019-10" db="EMBL/GenBank/DDBJ databases">
        <title>Short sand fly seasons in Tbilisi, Georgia, hinder development of host immunity to saliva of the visceral leishmaniasis vector Phlebotomus kandelakii.</title>
        <authorList>
            <person name="Oliveira F."/>
            <person name="Giorgobiani E."/>
            <person name="Guimaraes-Costa A.B."/>
            <person name="Abdeladhim M."/>
            <person name="Oristian J."/>
            <person name="Tskhvaradze L."/>
            <person name="Tsertsvadze N."/>
            <person name="Zakalashvili M."/>
            <person name="Valenzuela J.G."/>
            <person name="Kamhawi S."/>
        </authorList>
    </citation>
    <scope>NUCLEOTIDE SEQUENCE</scope>
    <source>
        <strain evidence="11">Wild-capture in Tbilisi</strain>
        <tissue evidence="11">Salivary glands</tissue>
    </source>
</reference>
<keyword evidence="5 9" id="KW-0653">Protein transport</keyword>
<dbReference type="SUPFAM" id="SSF74788">
    <property type="entry name" value="Cullin repeat-like"/>
    <property type="match status" value="1"/>
</dbReference>
<evidence type="ECO:0000256" key="3">
    <source>
        <dbReference type="ARBA" id="ARBA00020983"/>
    </source>
</evidence>
<dbReference type="InterPro" id="IPR007255">
    <property type="entry name" value="COG8"/>
</dbReference>
<evidence type="ECO:0000256" key="4">
    <source>
        <dbReference type="ARBA" id="ARBA00022448"/>
    </source>
</evidence>
<proteinExistence type="inferred from homology"/>
<name>A0A6B2E8H3_9DIPT</name>
<dbReference type="GO" id="GO:0015031">
    <property type="term" value="P:protein transport"/>
    <property type="evidence" value="ECO:0007669"/>
    <property type="project" value="UniProtKB-UniRule"/>
</dbReference>
<dbReference type="InterPro" id="IPR016632">
    <property type="entry name" value="COG8_Metazoal_Plant"/>
</dbReference>
<evidence type="ECO:0000313" key="11">
    <source>
        <dbReference type="EMBL" id="NBJ59615.1"/>
    </source>
</evidence>
<evidence type="ECO:0000256" key="1">
    <source>
        <dbReference type="ARBA" id="ARBA00004395"/>
    </source>
</evidence>
<dbReference type="InterPro" id="IPR016159">
    <property type="entry name" value="Cullin_repeat-like_dom_sf"/>
</dbReference>
<evidence type="ECO:0000256" key="8">
    <source>
        <dbReference type="ARBA" id="ARBA00031347"/>
    </source>
</evidence>
<evidence type="ECO:0000256" key="9">
    <source>
        <dbReference type="PIRNR" id="PIRNR015415"/>
    </source>
</evidence>
<keyword evidence="4 9" id="KW-0813">Transport</keyword>